<evidence type="ECO:0000259" key="3">
    <source>
        <dbReference type="PROSITE" id="PS50174"/>
    </source>
</evidence>
<dbReference type="PANTHER" id="PTHR23329">
    <property type="entry name" value="TUFTELIN-INTERACTING PROTEIN 11-RELATED"/>
    <property type="match status" value="1"/>
</dbReference>
<feature type="region of interest" description="Disordered" evidence="2">
    <location>
        <begin position="335"/>
        <end position="384"/>
    </location>
</feature>
<accession>A0AAD7HBL6</accession>
<dbReference type="EMBL" id="JARKIB010000286">
    <property type="protein sequence ID" value="KAJ7716753.1"/>
    <property type="molecule type" value="Genomic_DNA"/>
</dbReference>
<dbReference type="Pfam" id="PF07842">
    <property type="entry name" value="GCFC"/>
    <property type="match status" value="1"/>
</dbReference>
<dbReference type="InterPro" id="IPR022783">
    <property type="entry name" value="GCFC_dom"/>
</dbReference>
<feature type="compositionally biased region" description="Acidic residues" evidence="2">
    <location>
        <begin position="94"/>
        <end position="118"/>
    </location>
</feature>
<evidence type="ECO:0000256" key="2">
    <source>
        <dbReference type="SAM" id="MobiDB-lite"/>
    </source>
</evidence>
<feature type="region of interest" description="Disordered" evidence="2">
    <location>
        <begin position="885"/>
        <end position="910"/>
    </location>
</feature>
<dbReference type="Pfam" id="PF01585">
    <property type="entry name" value="G-patch"/>
    <property type="match status" value="1"/>
</dbReference>
<feature type="region of interest" description="Disordered" evidence="2">
    <location>
        <begin position="205"/>
        <end position="282"/>
    </location>
</feature>
<keyword evidence="5" id="KW-1185">Reference proteome</keyword>
<feature type="compositionally biased region" description="Basic and acidic residues" evidence="2">
    <location>
        <begin position="335"/>
        <end position="349"/>
    </location>
</feature>
<comment type="caution">
    <text evidence="4">The sequence shown here is derived from an EMBL/GenBank/DDBJ whole genome shotgun (WGS) entry which is preliminary data.</text>
</comment>
<dbReference type="InterPro" id="IPR045211">
    <property type="entry name" value="TFP11/STIP/Ntr1"/>
</dbReference>
<dbReference type="GO" id="GO:0071008">
    <property type="term" value="C:U2-type post-mRNA release spliceosomal complex"/>
    <property type="evidence" value="ECO:0007669"/>
    <property type="project" value="TreeGrafter"/>
</dbReference>
<feature type="region of interest" description="Disordered" evidence="2">
    <location>
        <begin position="1"/>
        <end position="190"/>
    </location>
</feature>
<feature type="compositionally biased region" description="Acidic residues" evidence="2">
    <location>
        <begin position="10"/>
        <end position="26"/>
    </location>
</feature>
<name>A0AAD7HBL6_9AGAR</name>
<evidence type="ECO:0000313" key="4">
    <source>
        <dbReference type="EMBL" id="KAJ7716753.1"/>
    </source>
</evidence>
<reference evidence="4" key="1">
    <citation type="submission" date="2023-03" db="EMBL/GenBank/DDBJ databases">
        <title>Massive genome expansion in bonnet fungi (Mycena s.s.) driven by repeated elements and novel gene families across ecological guilds.</title>
        <authorList>
            <consortium name="Lawrence Berkeley National Laboratory"/>
            <person name="Harder C.B."/>
            <person name="Miyauchi S."/>
            <person name="Viragh M."/>
            <person name="Kuo A."/>
            <person name="Thoen E."/>
            <person name="Andreopoulos B."/>
            <person name="Lu D."/>
            <person name="Skrede I."/>
            <person name="Drula E."/>
            <person name="Henrissat B."/>
            <person name="Morin E."/>
            <person name="Kohler A."/>
            <person name="Barry K."/>
            <person name="LaButti K."/>
            <person name="Morin E."/>
            <person name="Salamov A."/>
            <person name="Lipzen A."/>
            <person name="Mereny Z."/>
            <person name="Hegedus B."/>
            <person name="Baldrian P."/>
            <person name="Stursova M."/>
            <person name="Weitz H."/>
            <person name="Taylor A."/>
            <person name="Grigoriev I.V."/>
            <person name="Nagy L.G."/>
            <person name="Martin F."/>
            <person name="Kauserud H."/>
        </authorList>
    </citation>
    <scope>NUCLEOTIDE SEQUENCE</scope>
    <source>
        <strain evidence="4">CBHHK182m</strain>
    </source>
</reference>
<feature type="compositionally biased region" description="Gly residues" evidence="2">
    <location>
        <begin position="229"/>
        <end position="238"/>
    </location>
</feature>
<dbReference type="Proteomes" id="UP001215598">
    <property type="component" value="Unassembled WGS sequence"/>
</dbReference>
<proteinExistence type="inferred from homology"/>
<protein>
    <submittedName>
        <fullName evidence="4">GC-rich sequence DNA-binding factor-like protein-domain-containing protein</fullName>
    </submittedName>
</protein>
<gene>
    <name evidence="4" type="ORF">B0H16DRAFT_1612745</name>
</gene>
<dbReference type="GO" id="GO:0000390">
    <property type="term" value="P:spliceosomal complex disassembly"/>
    <property type="evidence" value="ECO:0007669"/>
    <property type="project" value="InterPro"/>
</dbReference>
<keyword evidence="4" id="KW-0238">DNA-binding</keyword>
<evidence type="ECO:0000313" key="5">
    <source>
        <dbReference type="Proteomes" id="UP001215598"/>
    </source>
</evidence>
<dbReference type="PROSITE" id="PS50174">
    <property type="entry name" value="G_PATCH"/>
    <property type="match status" value="1"/>
</dbReference>
<dbReference type="PANTHER" id="PTHR23329:SF1">
    <property type="entry name" value="TUFTELIN-INTERACTING PROTEIN 11"/>
    <property type="match status" value="1"/>
</dbReference>
<dbReference type="InterPro" id="IPR000467">
    <property type="entry name" value="G_patch_dom"/>
</dbReference>
<dbReference type="GO" id="GO:0003677">
    <property type="term" value="F:DNA binding"/>
    <property type="evidence" value="ECO:0007669"/>
    <property type="project" value="UniProtKB-KW"/>
</dbReference>
<evidence type="ECO:0000256" key="1">
    <source>
        <dbReference type="ARBA" id="ARBA00010900"/>
    </source>
</evidence>
<organism evidence="4 5">
    <name type="scientific">Mycena metata</name>
    <dbReference type="NCBI Taxonomy" id="1033252"/>
    <lineage>
        <taxon>Eukaryota</taxon>
        <taxon>Fungi</taxon>
        <taxon>Dikarya</taxon>
        <taxon>Basidiomycota</taxon>
        <taxon>Agaricomycotina</taxon>
        <taxon>Agaricomycetes</taxon>
        <taxon>Agaricomycetidae</taxon>
        <taxon>Agaricales</taxon>
        <taxon>Marasmiineae</taxon>
        <taxon>Mycenaceae</taxon>
        <taxon>Mycena</taxon>
    </lineage>
</organism>
<dbReference type="AlphaFoldDB" id="A0AAD7HBL6"/>
<sequence length="991" mass="109191">MARRKRIMDDGDDSDASVNSEDDDFDPREGADARAARNLFENPYQRKRRRVSEDEEDGLGADLQPRKNAPRRSDWTKAPAFVSGDASGSKMDVDEAEEDGEDGASEDGDDDGSDDSDESESRAPSPRVREEEEDEAEPPPVRGIGSKFVDDTDVSMPMLGASRGGIGSGAKGGIGSGSKGGIGSSRAAPSATFSKAGLGSAFAKSGMAAFSKAADEPPPSSSPSNSASGGIGSKGGIGSRPPPPPSEEEFPSAFSKRSKPSFVRDSSPSTRPATPLTAAERAHFNKIQGSIGARLMAKMGWQAGTGLGTAGEGIVTPVESKLRPQKMGMGFRGFKERTEQSKREEERLTGKIASDDETPGARKARRKEKEAKEKRSDVWKRPKKVKTKVEHKTYEQIVAEAGQDMAASSGIGQIIDATGAVPREVSSLADVSMNSWSPSNDPTRIPEVRHNIRLIAEACKTELNGLAREAKSLDERKKWVAHEDARLRKKVEEEADLIARLQQIQLVASEIDTKSKELASVYEVSLEPFSPLFYKLVDQFSREFERYRLDEIVVAAIAPLVRRMVATWDPLDAPMVFLTTFRSWRRALRVNVAEEKPAVTQVDIYGSKTAMVAPVDIEKPMTPFESLLWNVWLPKVRTSINNDWSPQTPQPAVKLYEAWSSFLPPFIRDNLMDQLILPKVKKAVADWNPKRAAVSLQSIVFPWLPHLGLRMEDVLGDARRKVKSLLRSWSVGDDMPSDLSAWREVFDTAEWDAMLLKYIVPKLGATLRDEFRVNPRDQVMTPLTNVLQWADIIRPSIFAQLLETEFFPKWLDVLHVWLIQPKVSFEEVAQWYSFWKGAFPEKVHNMGGVARGFTRGLQLMNKAIELGPEAPTRLPRVDYRAEQAAYGSGSAPGTPGRNGTPRAPPRPSARTQEITFRSIVEEFAASHNLLLIPTGRAHELSRMPLFRVSLTADGKGGILVYILDDAVWAPVGDDGAYRAISLEDMVLRANT</sequence>
<feature type="compositionally biased region" description="Gly residues" evidence="2">
    <location>
        <begin position="162"/>
        <end position="183"/>
    </location>
</feature>
<comment type="similarity">
    <text evidence="1">Belongs to the TFP11/STIP family.</text>
</comment>
<feature type="domain" description="G-patch" evidence="3">
    <location>
        <begin position="288"/>
        <end position="334"/>
    </location>
</feature>
<feature type="compositionally biased region" description="Basic and acidic residues" evidence="2">
    <location>
        <begin position="367"/>
        <end position="380"/>
    </location>
</feature>
<dbReference type="SMART" id="SM00443">
    <property type="entry name" value="G_patch"/>
    <property type="match status" value="1"/>
</dbReference>